<gene>
    <name evidence="2" type="ORF">CWI76_05595</name>
</gene>
<dbReference type="Gene3D" id="1.25.40.10">
    <property type="entry name" value="Tetratricopeptide repeat domain"/>
    <property type="match status" value="1"/>
</dbReference>
<dbReference type="RefSeq" id="WP_126759322.1">
    <property type="nucleotide sequence ID" value="NZ_PIPZ01000001.1"/>
</dbReference>
<keyword evidence="3" id="KW-1185">Reference proteome</keyword>
<sequence length="281" mass="30805">MSTSKKWVLWGFVGVPVGAVALLFTVGLLKDFGLLPERLPWHASAAEKSSSVSGEMGSKSVIAALGDKEASTPMGAHVAQHWTDSWLRNYDIVLQAVRGDKAAEARVHEILTFCRSEADCPAPENSFTPISNELADVVTARYLLGAYFVQQARDTGEVEAGNLGYNYLASATNYKHPAGAFAYAELYDEGKIAERDTNVAFTFYREAALSGYFPAALRAAGIAESVKSWKYALESLHLAQRYPLADADRAKIQEEITRIEHVVLKDSLVTAEELPRTIRLF</sequence>
<dbReference type="InterPro" id="IPR011990">
    <property type="entry name" value="TPR-like_helical_dom_sf"/>
</dbReference>
<comment type="caution">
    <text evidence="2">The sequence shown here is derived from an EMBL/GenBank/DDBJ whole genome shotgun (WGS) entry which is preliminary data.</text>
</comment>
<keyword evidence="1" id="KW-0472">Membrane</keyword>
<protein>
    <recommendedName>
        <fullName evidence="4">Sel1 repeat family protein</fullName>
    </recommendedName>
</protein>
<evidence type="ECO:0000256" key="1">
    <source>
        <dbReference type="SAM" id="Phobius"/>
    </source>
</evidence>
<dbReference type="SMART" id="SM00671">
    <property type="entry name" value="SEL1"/>
    <property type="match status" value="1"/>
</dbReference>
<dbReference type="EMBL" id="PIPZ01000001">
    <property type="protein sequence ID" value="RUO61708.1"/>
    <property type="molecule type" value="Genomic_DNA"/>
</dbReference>
<keyword evidence="1" id="KW-0812">Transmembrane</keyword>
<dbReference type="OrthoDB" id="9818305at2"/>
<feature type="transmembrane region" description="Helical" evidence="1">
    <location>
        <begin position="7"/>
        <end position="29"/>
    </location>
</feature>
<evidence type="ECO:0000313" key="2">
    <source>
        <dbReference type="EMBL" id="RUO61708.1"/>
    </source>
</evidence>
<accession>A0A432YLD7</accession>
<name>A0A432YLD7_9GAMM</name>
<organism evidence="2 3">
    <name type="scientific">Pseudidiomarina marina</name>
    <dbReference type="NCBI Taxonomy" id="502366"/>
    <lineage>
        <taxon>Bacteria</taxon>
        <taxon>Pseudomonadati</taxon>
        <taxon>Pseudomonadota</taxon>
        <taxon>Gammaproteobacteria</taxon>
        <taxon>Alteromonadales</taxon>
        <taxon>Idiomarinaceae</taxon>
        <taxon>Pseudidiomarina</taxon>
    </lineage>
</organism>
<evidence type="ECO:0008006" key="4">
    <source>
        <dbReference type="Google" id="ProtNLM"/>
    </source>
</evidence>
<proteinExistence type="predicted"/>
<evidence type="ECO:0000313" key="3">
    <source>
        <dbReference type="Proteomes" id="UP000288127"/>
    </source>
</evidence>
<dbReference type="AlphaFoldDB" id="A0A432YLD7"/>
<dbReference type="Proteomes" id="UP000288127">
    <property type="component" value="Unassembled WGS sequence"/>
</dbReference>
<reference evidence="3" key="1">
    <citation type="journal article" date="2018" name="Front. Microbiol.">
        <title>Genome-Based Analysis Reveals the Taxonomy and Diversity of the Family Idiomarinaceae.</title>
        <authorList>
            <person name="Liu Y."/>
            <person name="Lai Q."/>
            <person name="Shao Z."/>
        </authorList>
    </citation>
    <scope>NUCLEOTIDE SEQUENCE [LARGE SCALE GENOMIC DNA]</scope>
    <source>
        <strain evidence="3">PIM1</strain>
    </source>
</reference>
<keyword evidence="1" id="KW-1133">Transmembrane helix</keyword>
<dbReference type="InterPro" id="IPR006597">
    <property type="entry name" value="Sel1-like"/>
</dbReference>
<dbReference type="SUPFAM" id="SSF81901">
    <property type="entry name" value="HCP-like"/>
    <property type="match status" value="1"/>
</dbReference>